<dbReference type="SMART" id="SM00563">
    <property type="entry name" value="PlsC"/>
    <property type="match status" value="1"/>
</dbReference>
<dbReference type="SUPFAM" id="SSF69593">
    <property type="entry name" value="Glycerol-3-phosphate (1)-acyltransferase"/>
    <property type="match status" value="1"/>
</dbReference>
<dbReference type="PANTHER" id="PTHR10434:SF11">
    <property type="entry name" value="1-ACYL-SN-GLYCEROL-3-PHOSPHATE ACYLTRANSFERASE"/>
    <property type="match status" value="1"/>
</dbReference>
<dbReference type="Pfam" id="PF01553">
    <property type="entry name" value="Acyltransferase"/>
    <property type="match status" value="1"/>
</dbReference>
<sequence length="225" mass="24801">MEPERLVYPLAKHVLLGPALRVVFRPKTSGRHHVPRSGPVILAANHLALPDSLLLPLVVPRQVFFLGKHEYFTRPGRFGRIQAACFRGVGAIAVDRSGGRAAVAAMEASEAVLRRGEVFALHPEGTRSPDGRLYRGHTGVGRLTLRTGAPVVPVGLVGTDRLRTQGRLLPNAGQIEVRFGEPMEFTGEERDREAVRYATDQVMQAIQKLTGQEYVDSYAPIRRRD</sequence>
<evidence type="ECO:0000256" key="1">
    <source>
        <dbReference type="ARBA" id="ARBA00022679"/>
    </source>
</evidence>
<proteinExistence type="predicted"/>
<evidence type="ECO:0000313" key="4">
    <source>
        <dbReference type="EMBL" id="RFU39411.1"/>
    </source>
</evidence>
<accession>A0A372JHD5</accession>
<dbReference type="GO" id="GO:0003841">
    <property type="term" value="F:1-acylglycerol-3-phosphate O-acyltransferase activity"/>
    <property type="evidence" value="ECO:0007669"/>
    <property type="project" value="TreeGrafter"/>
</dbReference>
<organism evidence="4 5">
    <name type="scientific">Actinomadura logoneensis</name>
    <dbReference type="NCBI Taxonomy" id="2293572"/>
    <lineage>
        <taxon>Bacteria</taxon>
        <taxon>Bacillati</taxon>
        <taxon>Actinomycetota</taxon>
        <taxon>Actinomycetes</taxon>
        <taxon>Streptosporangiales</taxon>
        <taxon>Thermomonosporaceae</taxon>
        <taxon>Actinomadura</taxon>
    </lineage>
</organism>
<evidence type="ECO:0000256" key="2">
    <source>
        <dbReference type="ARBA" id="ARBA00023315"/>
    </source>
</evidence>
<dbReference type="Proteomes" id="UP000261811">
    <property type="component" value="Unassembled WGS sequence"/>
</dbReference>
<keyword evidence="5" id="KW-1185">Reference proteome</keyword>
<comment type="caution">
    <text evidence="4">The sequence shown here is derived from an EMBL/GenBank/DDBJ whole genome shotgun (WGS) entry which is preliminary data.</text>
</comment>
<gene>
    <name evidence="4" type="ORF">DZF91_22330</name>
</gene>
<keyword evidence="2 4" id="KW-0012">Acyltransferase</keyword>
<evidence type="ECO:0000259" key="3">
    <source>
        <dbReference type="SMART" id="SM00563"/>
    </source>
</evidence>
<dbReference type="EMBL" id="QURH01000338">
    <property type="protein sequence ID" value="RFU39411.1"/>
    <property type="molecule type" value="Genomic_DNA"/>
</dbReference>
<dbReference type="OrthoDB" id="9806008at2"/>
<evidence type="ECO:0000313" key="5">
    <source>
        <dbReference type="Proteomes" id="UP000261811"/>
    </source>
</evidence>
<protein>
    <submittedName>
        <fullName evidence="4">1-acyl-sn-glycerol-3-phosphate acyltransferase</fullName>
    </submittedName>
</protein>
<dbReference type="PANTHER" id="PTHR10434">
    <property type="entry name" value="1-ACYL-SN-GLYCEROL-3-PHOSPHATE ACYLTRANSFERASE"/>
    <property type="match status" value="1"/>
</dbReference>
<dbReference type="AlphaFoldDB" id="A0A372JHD5"/>
<dbReference type="GO" id="GO:0005886">
    <property type="term" value="C:plasma membrane"/>
    <property type="evidence" value="ECO:0007669"/>
    <property type="project" value="TreeGrafter"/>
</dbReference>
<keyword evidence="1 4" id="KW-0808">Transferase</keyword>
<dbReference type="CDD" id="cd07989">
    <property type="entry name" value="LPLAT_AGPAT-like"/>
    <property type="match status" value="1"/>
</dbReference>
<dbReference type="RefSeq" id="WP_117359405.1">
    <property type="nucleotide sequence ID" value="NZ_QURH01000338.1"/>
</dbReference>
<dbReference type="InterPro" id="IPR002123">
    <property type="entry name" value="Plipid/glycerol_acylTrfase"/>
</dbReference>
<name>A0A372JHD5_9ACTN</name>
<feature type="domain" description="Phospholipid/glycerol acyltransferase" evidence="3">
    <location>
        <begin position="40"/>
        <end position="159"/>
    </location>
</feature>
<reference evidence="4 5" key="1">
    <citation type="submission" date="2018-08" db="EMBL/GenBank/DDBJ databases">
        <title>Actinomadura jelena sp. nov., a novel Actinomycete isolated from soil in Chad.</title>
        <authorList>
            <person name="Shi L."/>
        </authorList>
    </citation>
    <scope>NUCLEOTIDE SEQUENCE [LARGE SCALE GENOMIC DNA]</scope>
    <source>
        <strain evidence="4 5">NEAU-G17</strain>
    </source>
</reference>
<dbReference type="GO" id="GO:0006654">
    <property type="term" value="P:phosphatidic acid biosynthetic process"/>
    <property type="evidence" value="ECO:0007669"/>
    <property type="project" value="TreeGrafter"/>
</dbReference>